<feature type="domain" description="Four-carbon acid sugar kinase nucleotide binding" evidence="8">
    <location>
        <begin position="295"/>
        <end position="459"/>
    </location>
</feature>
<reference evidence="9 10" key="1">
    <citation type="submission" date="2014-08" db="EMBL/GenBank/DDBJ databases">
        <title>Complete genome of a marine bacteria Jeotgalibacillus malaysiensis.</title>
        <authorList>
            <person name="Yaakop A.S."/>
            <person name="Chan K.-G."/>
            <person name="Goh K.M."/>
        </authorList>
    </citation>
    <scope>NUCLEOTIDE SEQUENCE [LARGE SCALE GENOMIC DNA]</scope>
    <source>
        <strain evidence="9 10">D5</strain>
    </source>
</reference>
<dbReference type="SUPFAM" id="SSF142764">
    <property type="entry name" value="YgbK-like"/>
    <property type="match status" value="1"/>
</dbReference>
<evidence type="ECO:0000256" key="5">
    <source>
        <dbReference type="ARBA" id="ARBA00022840"/>
    </source>
</evidence>
<comment type="similarity">
    <text evidence="1">Belongs to the four-carbon acid sugar kinase family.</text>
</comment>
<sequence length="472" mass="52683">MTLTLKQIKDYPKLDPKQVNSEYAKTYEAFKHKIVVLDDDPTGVQTVHSVSVYTDWEKETIERGFQEDNQIFFILTNSRAFSAQKTEEVHRTIAQRVKEAAASFNQPFLIISRGDSTLRGHYPLETDVMRQELGEMDGEVILPFFEQGGRLTIDNVHYVQQGEELIPAGETEFAGDRTFGYQASDLTEWVEEKTEGAYKAEDVTTITLESIRSFAIDEIEAQLLAVKDFQKVVVNAIEEQDVRVFSIALMKAIQKGKTYLYRTAATFTKVIGNVSTRELLTRGELIQKDSVNGGLVVIGSHVKKTTEQLEALMELDAPVFIQFNSHLVLKKSSFTEEVARVKKEAEDAIASGVTAVIYTRRERLDLGEGMKEEELALSVEISLALTNIVRTLAVTPNYVIAKGGITSSDVGTNGLQVKRAIVKGQVAPGIPVWETDEGSTFPHIPYVIFPGNVGQIETLKEVVELLEQKQIN</sequence>
<gene>
    <name evidence="9" type="ORF">JMA_09150</name>
</gene>
<feature type="domain" description="Four-carbon acid sugar kinase N-terminal" evidence="7">
    <location>
        <begin position="34"/>
        <end position="269"/>
    </location>
</feature>
<keyword evidence="4" id="KW-0418">Kinase</keyword>
<evidence type="ECO:0000256" key="2">
    <source>
        <dbReference type="ARBA" id="ARBA00022679"/>
    </source>
</evidence>
<dbReference type="Proteomes" id="UP000031449">
    <property type="component" value="Chromosome"/>
</dbReference>
<dbReference type="OrthoDB" id="153193at2"/>
<evidence type="ECO:0000256" key="3">
    <source>
        <dbReference type="ARBA" id="ARBA00022741"/>
    </source>
</evidence>
<evidence type="ECO:0000313" key="10">
    <source>
        <dbReference type="Proteomes" id="UP000031449"/>
    </source>
</evidence>
<dbReference type="GO" id="GO:0005524">
    <property type="term" value="F:ATP binding"/>
    <property type="evidence" value="ECO:0007669"/>
    <property type="project" value="UniProtKB-KW"/>
</dbReference>
<name>A0A0B5ANI6_9BACL</name>
<keyword evidence="2" id="KW-0808">Transferase</keyword>
<keyword evidence="3" id="KW-0547">Nucleotide-binding</keyword>
<accession>A0A0B5ANI6</accession>
<evidence type="ECO:0000256" key="6">
    <source>
        <dbReference type="ARBA" id="ARBA00023277"/>
    </source>
</evidence>
<evidence type="ECO:0000313" key="9">
    <source>
        <dbReference type="EMBL" id="AJD90232.1"/>
    </source>
</evidence>
<keyword evidence="10" id="KW-1185">Reference proteome</keyword>
<evidence type="ECO:0000256" key="4">
    <source>
        <dbReference type="ARBA" id="ARBA00022777"/>
    </source>
</evidence>
<evidence type="ECO:0000259" key="8">
    <source>
        <dbReference type="Pfam" id="PF17042"/>
    </source>
</evidence>
<dbReference type="EMBL" id="CP009416">
    <property type="protein sequence ID" value="AJD90232.1"/>
    <property type="molecule type" value="Genomic_DNA"/>
</dbReference>
<proteinExistence type="inferred from homology"/>
<keyword evidence="5" id="KW-0067">ATP-binding</keyword>
<dbReference type="Pfam" id="PF17042">
    <property type="entry name" value="NBD_C"/>
    <property type="match status" value="1"/>
</dbReference>
<dbReference type="KEGG" id="jeo:JMA_09150"/>
<evidence type="ECO:0008006" key="11">
    <source>
        <dbReference type="Google" id="ProtNLM"/>
    </source>
</evidence>
<protein>
    <recommendedName>
        <fullName evidence="11">Hydroxyacid dehydrogenase</fullName>
    </recommendedName>
</protein>
<dbReference type="Gene3D" id="3.40.50.10840">
    <property type="entry name" value="Putative sugar-binding, N-terminal domain"/>
    <property type="match status" value="1"/>
</dbReference>
<dbReference type="InterPro" id="IPR010737">
    <property type="entry name" value="4-carb_acid_sugar_kinase_N"/>
</dbReference>
<dbReference type="STRING" id="1508404.JMA_09150"/>
<dbReference type="AlphaFoldDB" id="A0A0B5ANI6"/>
<dbReference type="Gene3D" id="3.40.980.20">
    <property type="entry name" value="Four-carbon acid sugar kinase, nucleotide binding domain"/>
    <property type="match status" value="1"/>
</dbReference>
<dbReference type="InterPro" id="IPR042213">
    <property type="entry name" value="NBD_C_sf"/>
</dbReference>
<evidence type="ECO:0000259" key="7">
    <source>
        <dbReference type="Pfam" id="PF07005"/>
    </source>
</evidence>
<evidence type="ECO:0000256" key="1">
    <source>
        <dbReference type="ARBA" id="ARBA00005715"/>
    </source>
</evidence>
<dbReference type="HOGENOM" id="CLU_044742_0_0_9"/>
<dbReference type="GO" id="GO:0016301">
    <property type="term" value="F:kinase activity"/>
    <property type="evidence" value="ECO:0007669"/>
    <property type="project" value="UniProtKB-KW"/>
</dbReference>
<dbReference type="BioCyc" id="JESP1508404:G14D9-10147-MONOMER"/>
<dbReference type="InterPro" id="IPR031475">
    <property type="entry name" value="NBD_C"/>
</dbReference>
<keyword evidence="6" id="KW-0119">Carbohydrate metabolism</keyword>
<dbReference type="Pfam" id="PF07005">
    <property type="entry name" value="SBD_N"/>
    <property type="match status" value="1"/>
</dbReference>
<organism evidence="9 10">
    <name type="scientific">Jeotgalibacillus malaysiensis</name>
    <dbReference type="NCBI Taxonomy" id="1508404"/>
    <lineage>
        <taxon>Bacteria</taxon>
        <taxon>Bacillati</taxon>
        <taxon>Bacillota</taxon>
        <taxon>Bacilli</taxon>
        <taxon>Bacillales</taxon>
        <taxon>Caryophanaceae</taxon>
        <taxon>Jeotgalibacillus</taxon>
    </lineage>
</organism>
<dbReference type="InterPro" id="IPR037051">
    <property type="entry name" value="4-carb_acid_sugar_kinase_N_sf"/>
</dbReference>